<organism evidence="1 2">
    <name type="scientific">Cytobacillus firmus DS1</name>
    <dbReference type="NCBI Taxonomy" id="1307436"/>
    <lineage>
        <taxon>Bacteria</taxon>
        <taxon>Bacillati</taxon>
        <taxon>Bacillota</taxon>
        <taxon>Bacilli</taxon>
        <taxon>Bacillales</taxon>
        <taxon>Bacillaceae</taxon>
        <taxon>Cytobacillus</taxon>
    </lineage>
</organism>
<evidence type="ECO:0000313" key="2">
    <source>
        <dbReference type="Proteomes" id="UP000019270"/>
    </source>
</evidence>
<dbReference type="OrthoDB" id="3191472at2"/>
<dbReference type="RefSeq" id="WP_035330922.1">
    <property type="nucleotide sequence ID" value="NZ_APVL01000011.1"/>
</dbReference>
<evidence type="ECO:0008006" key="3">
    <source>
        <dbReference type="Google" id="ProtNLM"/>
    </source>
</evidence>
<reference evidence="2" key="1">
    <citation type="submission" date="2013-03" db="EMBL/GenBank/DDBJ databases">
        <title>Draft genome sequence of Bacillus firmus DS1.</title>
        <authorList>
            <person name="Peng D."/>
            <person name="Zhu L."/>
            <person name="Sun M."/>
        </authorList>
    </citation>
    <scope>NUCLEOTIDE SEQUENCE [LARGE SCALE GENOMIC DNA]</scope>
    <source>
        <strain evidence="2">DS1</strain>
    </source>
</reference>
<reference evidence="1 2" key="2">
    <citation type="journal article" date="2016" name="Sci. Rep.">
        <title>A novel serine protease, Sep1, from Bacillus firmus DS-1 has nematicidal activity and degrades multiple intestinal-associated nematode proteins.</title>
        <authorList>
            <person name="Geng C."/>
            <person name="Nie X."/>
            <person name="Tang Z."/>
            <person name="Zhang Y."/>
            <person name="Lin J."/>
            <person name="Sun M."/>
            <person name="Peng D."/>
        </authorList>
    </citation>
    <scope>NUCLEOTIDE SEQUENCE [LARGE SCALE GENOMIC DNA]</scope>
    <source>
        <strain evidence="1 2">DS1</strain>
    </source>
</reference>
<evidence type="ECO:0000313" key="1">
    <source>
        <dbReference type="EMBL" id="EWG10232.1"/>
    </source>
</evidence>
<dbReference type="PANTHER" id="PTHR40056">
    <property type="entry name" value="HYPOTHETICAL CYTOSOLIC PROTEIN"/>
    <property type="match status" value="1"/>
</dbReference>
<gene>
    <name evidence="1" type="ORF">PBF_16079</name>
</gene>
<proteinExistence type="predicted"/>
<dbReference type="EMBL" id="APVL01000011">
    <property type="protein sequence ID" value="EWG10232.1"/>
    <property type="molecule type" value="Genomic_DNA"/>
</dbReference>
<dbReference type="PATRIC" id="fig|1307436.3.peg.3448"/>
<sequence>MELEKLIADNQIQLEDIPQIDLYMDQVIQLFENTFGSAKRNEEEKVLTKTMINNYAKGKLFFPVKNKKYSKEHLILIAFIYQLKGALSINDIKSLLNDVNTRTAAGKMDLDHFYQLYLDLAKRNADAFMNDLENQAGRAAELNEGQPAQLEKVLLASSLVHMSNLYRKAAERIVDEVKESADGK</sequence>
<dbReference type="eggNOG" id="COG0789">
    <property type="taxonomic scope" value="Bacteria"/>
</dbReference>
<dbReference type="Pfam" id="PF08876">
    <property type="entry name" value="DUF1836"/>
    <property type="match status" value="1"/>
</dbReference>
<dbReference type="Proteomes" id="UP000019270">
    <property type="component" value="Unassembled WGS sequence"/>
</dbReference>
<name>W7L4Y8_CYTFI</name>
<accession>W7L4Y8</accession>
<dbReference type="InterPro" id="IPR014975">
    <property type="entry name" value="DUF1836"/>
</dbReference>
<dbReference type="PANTHER" id="PTHR40056:SF1">
    <property type="entry name" value="DUF1836 DOMAIN-CONTAINING PROTEIN"/>
    <property type="match status" value="1"/>
</dbReference>
<dbReference type="AlphaFoldDB" id="W7L4Y8"/>
<protein>
    <recommendedName>
        <fullName evidence="3">Cytoplasmic protein</fullName>
    </recommendedName>
</protein>
<comment type="caution">
    <text evidence="1">The sequence shown here is derived from an EMBL/GenBank/DDBJ whole genome shotgun (WGS) entry which is preliminary data.</text>
</comment>